<dbReference type="SUPFAM" id="SSF57667">
    <property type="entry name" value="beta-beta-alpha zinc fingers"/>
    <property type="match status" value="3"/>
</dbReference>
<reference evidence="8 9" key="1">
    <citation type="submission" date="2023-09" db="EMBL/GenBank/DDBJ databases">
        <title>Pangenome analysis of Batrachochytrium dendrobatidis and related Chytrids.</title>
        <authorList>
            <person name="Yacoub M.N."/>
            <person name="Stajich J.E."/>
            <person name="James T.Y."/>
        </authorList>
    </citation>
    <scope>NUCLEOTIDE SEQUENCE [LARGE SCALE GENOMIC DNA]</scope>
    <source>
        <strain evidence="8 9">JEL0888</strain>
    </source>
</reference>
<evidence type="ECO:0000313" key="8">
    <source>
        <dbReference type="EMBL" id="KAL2912705.1"/>
    </source>
</evidence>
<dbReference type="InterPro" id="IPR041661">
    <property type="entry name" value="ZN622/Rei1/Reh1_Znf-C2H2"/>
</dbReference>
<feature type="compositionally biased region" description="Gly residues" evidence="6">
    <location>
        <begin position="413"/>
        <end position="425"/>
    </location>
</feature>
<keyword evidence="3" id="KW-0862">Zinc</keyword>
<feature type="region of interest" description="Disordered" evidence="6">
    <location>
        <begin position="1"/>
        <end position="37"/>
    </location>
</feature>
<proteinExistence type="inferred from homology"/>
<feature type="region of interest" description="Disordered" evidence="6">
    <location>
        <begin position="401"/>
        <end position="453"/>
    </location>
</feature>
<dbReference type="PROSITE" id="PS00028">
    <property type="entry name" value="ZINC_FINGER_C2H2_1"/>
    <property type="match status" value="1"/>
</dbReference>
<evidence type="ECO:0000256" key="6">
    <source>
        <dbReference type="SAM" id="MobiDB-lite"/>
    </source>
</evidence>
<gene>
    <name evidence="8" type="ORF">HK105_207813</name>
</gene>
<dbReference type="InterPro" id="IPR036236">
    <property type="entry name" value="Znf_C2H2_sf"/>
</dbReference>
<keyword evidence="2 5" id="KW-0863">Zinc-finger</keyword>
<evidence type="ECO:0000256" key="3">
    <source>
        <dbReference type="ARBA" id="ARBA00022833"/>
    </source>
</evidence>
<evidence type="ECO:0000313" key="9">
    <source>
        <dbReference type="Proteomes" id="UP001527925"/>
    </source>
</evidence>
<evidence type="ECO:0000256" key="1">
    <source>
        <dbReference type="ARBA" id="ARBA00022723"/>
    </source>
</evidence>
<comment type="similarity">
    <text evidence="4">Belongs to the ZNF277 family.</text>
</comment>
<dbReference type="InterPro" id="IPR013087">
    <property type="entry name" value="Znf_C2H2_type"/>
</dbReference>
<dbReference type="PROSITE" id="PS50157">
    <property type="entry name" value="ZINC_FINGER_C2H2_2"/>
    <property type="match status" value="1"/>
</dbReference>
<keyword evidence="9" id="KW-1185">Reference proteome</keyword>
<feature type="compositionally biased region" description="Acidic residues" evidence="6">
    <location>
        <begin position="401"/>
        <end position="412"/>
    </location>
</feature>
<dbReference type="Pfam" id="PF12756">
    <property type="entry name" value="zf-C2H2_2"/>
    <property type="match status" value="2"/>
</dbReference>
<evidence type="ECO:0000256" key="5">
    <source>
        <dbReference type="PROSITE-ProRule" id="PRU00042"/>
    </source>
</evidence>
<dbReference type="InterPro" id="IPR040048">
    <property type="entry name" value="ZNF277"/>
</dbReference>
<accession>A0ABR4MZJ5</accession>
<organism evidence="8 9">
    <name type="scientific">Polyrhizophydium stewartii</name>
    <dbReference type="NCBI Taxonomy" id="2732419"/>
    <lineage>
        <taxon>Eukaryota</taxon>
        <taxon>Fungi</taxon>
        <taxon>Fungi incertae sedis</taxon>
        <taxon>Chytridiomycota</taxon>
        <taxon>Chytridiomycota incertae sedis</taxon>
        <taxon>Chytridiomycetes</taxon>
        <taxon>Rhizophydiales</taxon>
        <taxon>Rhizophydiales incertae sedis</taxon>
        <taxon>Polyrhizophydium</taxon>
    </lineage>
</organism>
<evidence type="ECO:0000259" key="7">
    <source>
        <dbReference type="PROSITE" id="PS50157"/>
    </source>
</evidence>
<name>A0ABR4MZJ5_9FUNG</name>
<evidence type="ECO:0000256" key="2">
    <source>
        <dbReference type="ARBA" id="ARBA00022771"/>
    </source>
</evidence>
<dbReference type="SMART" id="SM00355">
    <property type="entry name" value="ZnF_C2H2"/>
    <property type="match status" value="3"/>
</dbReference>
<dbReference type="EMBL" id="JADGIZ020000059">
    <property type="protein sequence ID" value="KAL2912705.1"/>
    <property type="molecule type" value="Genomic_DNA"/>
</dbReference>
<dbReference type="PANTHER" id="PTHR13267">
    <property type="entry name" value="ZINC FINGER PROTEIN 277"/>
    <property type="match status" value="1"/>
</dbReference>
<sequence>MSFQDDRHRRDAAEAAGADGSDADSGSDSCSDGAAEDAQPVRHRPLVFWNRSVYVCPWPDCKPAFQPTKDPTAALAHLQAVHGVHVEQVAHVMPFLDEYLKHWADQVELRGWAALEPCRVGSRFLLGRPGLLPEDDAVRADFRRRTLEAVLRIQERERSDEALAPRQCLFCRIVAPDRAALFAHMFQEHGFSIGLADNLVHVNEFLDTLQRHLTNLVCIYCERIFKSNVVLRKHMRKKKHFKIHPRNQFYDRYYVINYAEPDATAHRDEEDSLEQNDWEDWNEEDAEEPTMCLFDETVLPSVEAAYEHMKAEHGFDLRVIARDHRLSFHDVIRLMNYVRSQTFRCACFSCEAAFEDLHALETHYAQVCKFALPPRDARFWTDPKFLAPFYDNDPLLTLDVLDDDEDGGEDGGDGGMARRGGGVDGSGQRTLGDDAGTACKGPTSVPRAEPVVVPESQEHLLELMQDSVIKMLDLDDE</sequence>
<dbReference type="Proteomes" id="UP001527925">
    <property type="component" value="Unassembled WGS sequence"/>
</dbReference>
<feature type="domain" description="C2H2-type" evidence="7">
    <location>
        <begin position="216"/>
        <end position="245"/>
    </location>
</feature>
<evidence type="ECO:0000256" key="4">
    <source>
        <dbReference type="ARBA" id="ARBA00034119"/>
    </source>
</evidence>
<feature type="compositionally biased region" description="Low complexity" evidence="6">
    <location>
        <begin position="14"/>
        <end position="37"/>
    </location>
</feature>
<dbReference type="PANTHER" id="PTHR13267:SF3">
    <property type="entry name" value="ZINC FINGER PROTEIN 277"/>
    <property type="match status" value="1"/>
</dbReference>
<comment type="caution">
    <text evidence="8">The sequence shown here is derived from an EMBL/GenBank/DDBJ whole genome shotgun (WGS) entry which is preliminary data.</text>
</comment>
<keyword evidence="1" id="KW-0479">Metal-binding</keyword>
<feature type="compositionally biased region" description="Basic and acidic residues" evidence="6">
    <location>
        <begin position="1"/>
        <end position="13"/>
    </location>
</feature>
<protein>
    <recommendedName>
        <fullName evidence="7">C2H2-type domain-containing protein</fullName>
    </recommendedName>
</protein>